<sequence length="264" mass="29743">MAQFKSRYENIAVWIIDSFNHQWTPPAVSLRDIDIVAVMRPNDEANFEKIAPRRVIVLGWGSDVLGFGSGTGDKSVDILRLGRQPGEWNDDIITASLCRQAGLSFEGRPPLLDDPSENQKSVMRVLAKSRYLIAHSNLAAPAPYTHRREEYITARWTDALACGAVVAGVQPRSDRSFDRLLWSGAFLDFDRIDLKYNIAALKEARAAWRPEVASLNYRNALAKLDWRWRLRELLNSMGIDVPPILAKELVELSSHANNWGSQTT</sequence>
<gene>
    <name evidence="1" type="ORF">OIK40_03010</name>
</gene>
<reference evidence="1 2" key="1">
    <citation type="submission" date="2022-10" db="EMBL/GenBank/DDBJ databases">
        <title>Erythrobacter sp. sf7 Genome sequencing.</title>
        <authorList>
            <person name="Park S."/>
        </authorList>
    </citation>
    <scope>NUCLEOTIDE SEQUENCE [LARGE SCALE GENOMIC DNA]</scope>
    <source>
        <strain evidence="2">sf7</strain>
    </source>
</reference>
<proteinExistence type="predicted"/>
<dbReference type="Proteomes" id="UP001216558">
    <property type="component" value="Unassembled WGS sequence"/>
</dbReference>
<keyword evidence="2" id="KW-1185">Reference proteome</keyword>
<name>A0ABT5JLX2_9SPHN</name>
<dbReference type="EMBL" id="JAQQXQ010000002">
    <property type="protein sequence ID" value="MDC8753609.1"/>
    <property type="molecule type" value="Genomic_DNA"/>
</dbReference>
<protein>
    <submittedName>
        <fullName evidence="1">Glycosyltransferase</fullName>
    </submittedName>
</protein>
<evidence type="ECO:0000313" key="1">
    <source>
        <dbReference type="EMBL" id="MDC8753609.1"/>
    </source>
</evidence>
<comment type="caution">
    <text evidence="1">The sequence shown here is derived from an EMBL/GenBank/DDBJ whole genome shotgun (WGS) entry which is preliminary data.</text>
</comment>
<organism evidence="1 2">
    <name type="scientific">Erythrobacter fulvus</name>
    <dbReference type="NCBI Taxonomy" id="2987523"/>
    <lineage>
        <taxon>Bacteria</taxon>
        <taxon>Pseudomonadati</taxon>
        <taxon>Pseudomonadota</taxon>
        <taxon>Alphaproteobacteria</taxon>
        <taxon>Sphingomonadales</taxon>
        <taxon>Erythrobacteraceae</taxon>
        <taxon>Erythrobacter/Porphyrobacter group</taxon>
        <taxon>Erythrobacter</taxon>
    </lineage>
</organism>
<accession>A0ABT5JLX2</accession>
<evidence type="ECO:0000313" key="2">
    <source>
        <dbReference type="Proteomes" id="UP001216558"/>
    </source>
</evidence>